<evidence type="ECO:0000256" key="1">
    <source>
        <dbReference type="SAM" id="Phobius"/>
    </source>
</evidence>
<keyword evidence="2" id="KW-0614">Plasmid</keyword>
<feature type="transmembrane region" description="Helical" evidence="1">
    <location>
        <begin position="14"/>
        <end position="34"/>
    </location>
</feature>
<evidence type="ECO:0000313" key="2">
    <source>
        <dbReference type="EMBL" id="CDN51680.1"/>
    </source>
</evidence>
<dbReference type="EMBL" id="HG938354">
    <property type="protein sequence ID" value="CDN51680.1"/>
    <property type="molecule type" value="Genomic_DNA"/>
</dbReference>
<dbReference type="RefSeq" id="WP_162182828.1">
    <property type="nucleotide sequence ID" value="NZ_HG938354.1"/>
</dbReference>
<protein>
    <submittedName>
        <fullName evidence="2">Uncharacterized protein</fullName>
    </submittedName>
</protein>
<dbReference type="Proteomes" id="UP000028181">
    <property type="component" value="Plasmid pHAMBI540a"/>
</dbReference>
<sequence length="45" mass="4777">MLPDETVISASKSFIDVGVVGTVALLAIVALYLITRRLFKALTGI</sequence>
<name>A0A068T2G9_NEOGA</name>
<gene>
    <name evidence="2" type="ORF">RG540_PA10040</name>
</gene>
<reference evidence="3" key="1">
    <citation type="journal article" date="2014" name="BMC Genomics">
        <title>Genome sequencing of two Neorhizobium galegae strains reveals a noeT gene responsible for the unusual acetylation of the nodulation factors.</title>
        <authorList>
            <person name="Osterman J."/>
            <person name="Marsh J."/>
            <person name="Laine P.K."/>
            <person name="Zeng Z."/>
            <person name="Alatalo E."/>
            <person name="Sullivan J.T."/>
            <person name="Young J.P."/>
            <person name="Thomas-Oates J."/>
            <person name="Paulin L."/>
            <person name="Lindstrom K."/>
        </authorList>
    </citation>
    <scope>NUCLEOTIDE SEQUENCE [LARGE SCALE GENOMIC DNA]</scope>
    <source>
        <strain evidence="3">HAMBI 540</strain>
    </source>
</reference>
<accession>A0A068T2G9</accession>
<dbReference type="HOGENOM" id="CLU_3202512_0_0_5"/>
<proteinExistence type="predicted"/>
<keyword evidence="1" id="KW-0472">Membrane</keyword>
<dbReference type="AlphaFoldDB" id="A0A068T2G9"/>
<dbReference type="GeneID" id="43863420"/>
<dbReference type="KEGG" id="ngg:RG540_PA10040"/>
<keyword evidence="1" id="KW-0812">Transmembrane</keyword>
<dbReference type="PATRIC" id="fig|1028800.3.peg.5639"/>
<keyword evidence="1" id="KW-1133">Transmembrane helix</keyword>
<evidence type="ECO:0000313" key="3">
    <source>
        <dbReference type="Proteomes" id="UP000028181"/>
    </source>
</evidence>
<organism evidence="2 3">
    <name type="scientific">Neorhizobium galegae bv. orientalis str. HAMBI 540</name>
    <dbReference type="NCBI Taxonomy" id="1028800"/>
    <lineage>
        <taxon>Bacteria</taxon>
        <taxon>Pseudomonadati</taxon>
        <taxon>Pseudomonadota</taxon>
        <taxon>Alphaproteobacteria</taxon>
        <taxon>Hyphomicrobiales</taxon>
        <taxon>Rhizobiaceae</taxon>
        <taxon>Rhizobium/Agrobacterium group</taxon>
        <taxon>Neorhizobium</taxon>
    </lineage>
</organism>
<keyword evidence="3" id="KW-1185">Reference proteome</keyword>
<geneLocation type="plasmid" evidence="3">
    <name>II</name>
</geneLocation>